<gene>
    <name evidence="2" type="primary">LOC107908003</name>
</gene>
<proteinExistence type="predicted"/>
<reference evidence="1" key="1">
    <citation type="journal article" date="2020" name="Nat. Genet.">
        <title>Genomic diversifications of five Gossypium allopolyploid species and their impact on cotton improvement.</title>
        <authorList>
            <person name="Chen Z.J."/>
            <person name="Sreedasyam A."/>
            <person name="Ando A."/>
            <person name="Song Q."/>
            <person name="De Santiago L.M."/>
            <person name="Hulse-Kemp A.M."/>
            <person name="Ding M."/>
            <person name="Ye W."/>
            <person name="Kirkbride R.C."/>
            <person name="Jenkins J."/>
            <person name="Plott C."/>
            <person name="Lovell J."/>
            <person name="Lin Y.M."/>
            <person name="Vaughn R."/>
            <person name="Liu B."/>
            <person name="Simpson S."/>
            <person name="Scheffler B.E."/>
            <person name="Wen L."/>
            <person name="Saski C.A."/>
            <person name="Grover C.E."/>
            <person name="Hu G."/>
            <person name="Conover J.L."/>
            <person name="Carlson J.W."/>
            <person name="Shu S."/>
            <person name="Boston L.B."/>
            <person name="Williams M."/>
            <person name="Peterson D.G."/>
            <person name="McGee K."/>
            <person name="Jones D.C."/>
            <person name="Wendel J.F."/>
            <person name="Stelly D.M."/>
            <person name="Grimwood J."/>
            <person name="Schmutz J."/>
        </authorList>
    </citation>
    <scope>NUCLEOTIDE SEQUENCE [LARGE SCALE GENOMIC DNA]</scope>
    <source>
        <strain evidence="1">cv. TM-1</strain>
    </source>
</reference>
<name>A0A1U8JPW4_GOSHI</name>
<accession>A0A1U8JPW4</accession>
<dbReference type="PANTHER" id="PTHR46148:SF44">
    <property type="entry name" value="GAG-POL POLYPROTEIN"/>
    <property type="match status" value="1"/>
</dbReference>
<dbReference type="PaxDb" id="3635-A0A1U8JPW4"/>
<dbReference type="PANTHER" id="PTHR46148">
    <property type="entry name" value="CHROMO DOMAIN-CONTAINING PROTEIN"/>
    <property type="match status" value="1"/>
</dbReference>
<keyword evidence="1" id="KW-1185">Reference proteome</keyword>
<dbReference type="AlphaFoldDB" id="A0A1U8JPW4"/>
<dbReference type="RefSeq" id="XP_016690778.1">
    <property type="nucleotide sequence ID" value="XM_016835289.1"/>
</dbReference>
<dbReference type="KEGG" id="ghi:107908003"/>
<sequence>MAPYEALYGRNCRTPSCWTELGERRVLGPELVFDTEDKVRLIQDQLKAASDRQKSYCRSDPTHVVSTVEIEVRPDLNFKEEPVQILDRNVKILRNKSITLVKVLWRNHSSEEAMWEPEEAMRQ</sequence>
<dbReference type="GeneID" id="107908003"/>
<dbReference type="OrthoDB" id="996762at2759"/>
<organism evidence="1 2">
    <name type="scientific">Gossypium hirsutum</name>
    <name type="common">Upland cotton</name>
    <name type="synonym">Gossypium mexicanum</name>
    <dbReference type="NCBI Taxonomy" id="3635"/>
    <lineage>
        <taxon>Eukaryota</taxon>
        <taxon>Viridiplantae</taxon>
        <taxon>Streptophyta</taxon>
        <taxon>Embryophyta</taxon>
        <taxon>Tracheophyta</taxon>
        <taxon>Spermatophyta</taxon>
        <taxon>Magnoliopsida</taxon>
        <taxon>eudicotyledons</taxon>
        <taxon>Gunneridae</taxon>
        <taxon>Pentapetalae</taxon>
        <taxon>rosids</taxon>
        <taxon>malvids</taxon>
        <taxon>Malvales</taxon>
        <taxon>Malvaceae</taxon>
        <taxon>Malvoideae</taxon>
        <taxon>Gossypium</taxon>
    </lineage>
</organism>
<protein>
    <submittedName>
        <fullName evidence="2">Uncharacterized protein</fullName>
    </submittedName>
</protein>
<evidence type="ECO:0000313" key="1">
    <source>
        <dbReference type="Proteomes" id="UP000818029"/>
    </source>
</evidence>
<dbReference type="Proteomes" id="UP000818029">
    <property type="component" value="Chromosome D02"/>
</dbReference>
<evidence type="ECO:0000313" key="2">
    <source>
        <dbReference type="RefSeq" id="XP_016690778.1"/>
    </source>
</evidence>
<reference evidence="2" key="2">
    <citation type="submission" date="2025-08" db="UniProtKB">
        <authorList>
            <consortium name="RefSeq"/>
        </authorList>
    </citation>
    <scope>IDENTIFICATION</scope>
</reference>